<keyword evidence="2" id="KW-1185">Reference proteome</keyword>
<dbReference type="EMBL" id="KQ964246">
    <property type="protein sequence ID" value="KXJ95911.1"/>
    <property type="molecule type" value="Genomic_DNA"/>
</dbReference>
<evidence type="ECO:0000313" key="2">
    <source>
        <dbReference type="Proteomes" id="UP000070501"/>
    </source>
</evidence>
<dbReference type="Proteomes" id="UP000070501">
    <property type="component" value="Unassembled WGS sequence"/>
</dbReference>
<dbReference type="InParanoid" id="A0A136JFH1"/>
<organism evidence="1 2">
    <name type="scientific">Microdochium bolleyi</name>
    <dbReference type="NCBI Taxonomy" id="196109"/>
    <lineage>
        <taxon>Eukaryota</taxon>
        <taxon>Fungi</taxon>
        <taxon>Dikarya</taxon>
        <taxon>Ascomycota</taxon>
        <taxon>Pezizomycotina</taxon>
        <taxon>Sordariomycetes</taxon>
        <taxon>Xylariomycetidae</taxon>
        <taxon>Xylariales</taxon>
        <taxon>Microdochiaceae</taxon>
        <taxon>Microdochium</taxon>
    </lineage>
</organism>
<proteinExistence type="predicted"/>
<dbReference type="OrthoDB" id="4768325at2759"/>
<accession>A0A136JFH1</accession>
<protein>
    <submittedName>
        <fullName evidence="1">Uncharacterized protein</fullName>
    </submittedName>
</protein>
<gene>
    <name evidence="1" type="ORF">Micbo1qcDRAFT_201247</name>
</gene>
<dbReference type="AlphaFoldDB" id="A0A136JFH1"/>
<name>A0A136JFH1_9PEZI</name>
<sequence>MAVFAYRRVVSVAAATANTASVLLAVPVIAVAIAPHPVGYRTSVTGRVGDLGARMPGSLERVHLNPCNGSAGALYDICDGPYSFIRCLGQDPLLVVDCVPKPEHQCWVNPEDGKATCGKPAGIVQCASGSGSSAEEWNGDVAQ</sequence>
<reference evidence="2" key="1">
    <citation type="submission" date="2016-02" db="EMBL/GenBank/DDBJ databases">
        <title>Draft genome sequence of Microdochium bolleyi, a fungal endophyte of beachgrass.</title>
        <authorList>
            <consortium name="DOE Joint Genome Institute"/>
            <person name="David A.S."/>
            <person name="May G."/>
            <person name="Haridas S."/>
            <person name="Lim J."/>
            <person name="Wang M."/>
            <person name="Labutti K."/>
            <person name="Lipzen A."/>
            <person name="Barry K."/>
            <person name="Grigoriev I.V."/>
        </authorList>
    </citation>
    <scope>NUCLEOTIDE SEQUENCE [LARGE SCALE GENOMIC DNA]</scope>
    <source>
        <strain evidence="2">J235TASD1</strain>
    </source>
</reference>
<evidence type="ECO:0000313" key="1">
    <source>
        <dbReference type="EMBL" id="KXJ95911.1"/>
    </source>
</evidence>